<name>A0AA91PZ34_CLALS</name>
<feature type="transmembrane region" description="Helical" evidence="5">
    <location>
        <begin position="49"/>
        <end position="71"/>
    </location>
</feature>
<feature type="transmembrane region" description="Helical" evidence="5">
    <location>
        <begin position="18"/>
        <end position="37"/>
    </location>
</feature>
<dbReference type="PANTHER" id="PTHR24322">
    <property type="entry name" value="PKSB"/>
    <property type="match status" value="1"/>
</dbReference>
<dbReference type="AlphaFoldDB" id="A0AA91PZ34"/>
<dbReference type="PANTHER" id="PTHR24322:SF736">
    <property type="entry name" value="RETINOL DEHYDROGENASE 10"/>
    <property type="match status" value="1"/>
</dbReference>
<organism evidence="6 7">
    <name type="scientific">Clavispora lusitaniae</name>
    <name type="common">Candida lusitaniae</name>
    <dbReference type="NCBI Taxonomy" id="36911"/>
    <lineage>
        <taxon>Eukaryota</taxon>
        <taxon>Fungi</taxon>
        <taxon>Dikarya</taxon>
        <taxon>Ascomycota</taxon>
        <taxon>Saccharomycotina</taxon>
        <taxon>Pichiomycetes</taxon>
        <taxon>Metschnikowiaceae</taxon>
        <taxon>Clavispora</taxon>
    </lineage>
</organism>
<keyword evidence="5" id="KW-0812">Transmembrane</keyword>
<dbReference type="PRINTS" id="PR00081">
    <property type="entry name" value="GDHRDH"/>
</dbReference>
<dbReference type="EMBL" id="LYUB02000008">
    <property type="protein sequence ID" value="OVF08376.1"/>
    <property type="molecule type" value="Genomic_DNA"/>
</dbReference>
<comment type="caution">
    <text evidence="6">The sequence shown here is derived from an EMBL/GenBank/DDBJ whole genome shotgun (WGS) entry which is preliminary data.</text>
</comment>
<evidence type="ECO:0000313" key="7">
    <source>
        <dbReference type="Proteomes" id="UP000195602"/>
    </source>
</evidence>
<dbReference type="InterPro" id="IPR036291">
    <property type="entry name" value="NAD(P)-bd_dom_sf"/>
</dbReference>
<dbReference type="PRINTS" id="PR00080">
    <property type="entry name" value="SDRFAMILY"/>
</dbReference>
<dbReference type="KEGG" id="clus:A9F13_08g00682"/>
<dbReference type="InterPro" id="IPR002347">
    <property type="entry name" value="SDR_fam"/>
</dbReference>
<evidence type="ECO:0000256" key="5">
    <source>
        <dbReference type="SAM" id="Phobius"/>
    </source>
</evidence>
<dbReference type="Gene3D" id="3.40.50.720">
    <property type="entry name" value="NAD(P)-binding Rossmann-like Domain"/>
    <property type="match status" value="1"/>
</dbReference>
<gene>
    <name evidence="6" type="ORF">A9F13_08g00682</name>
</gene>
<dbReference type="Proteomes" id="UP000195602">
    <property type="component" value="Unassembled WGS sequence"/>
</dbReference>
<reference evidence="6 7" key="1">
    <citation type="submission" date="2017-04" db="EMBL/GenBank/DDBJ databases">
        <title>Draft genome of the yeast Clavispora lusitaniae type strain CBS 6936.</title>
        <authorList>
            <person name="Durrens P."/>
            <person name="Klopp C."/>
            <person name="Biteau N."/>
            <person name="Fitton-Ouhabi V."/>
            <person name="Dementhon K."/>
            <person name="Accoceberry I."/>
            <person name="Sherman D.J."/>
            <person name="Noel T."/>
        </authorList>
    </citation>
    <scope>NUCLEOTIDE SEQUENCE [LARGE SCALE GENOMIC DNA]</scope>
    <source>
        <strain evidence="6 7">CBS 6936</strain>
    </source>
</reference>
<keyword evidence="5" id="KW-1133">Transmembrane helix</keyword>
<accession>A0AA91PZ34</accession>
<evidence type="ECO:0000313" key="6">
    <source>
        <dbReference type="EMBL" id="OVF08376.1"/>
    </source>
</evidence>
<evidence type="ECO:0000256" key="4">
    <source>
        <dbReference type="RuleBase" id="RU000363"/>
    </source>
</evidence>
<evidence type="ECO:0000256" key="3">
    <source>
        <dbReference type="ARBA" id="ARBA00023002"/>
    </source>
</evidence>
<dbReference type="SUPFAM" id="SSF51735">
    <property type="entry name" value="NAD(P)-binding Rossmann-fold domains"/>
    <property type="match status" value="1"/>
</dbReference>
<dbReference type="Pfam" id="PF00106">
    <property type="entry name" value="adh_short"/>
    <property type="match status" value="1"/>
</dbReference>
<dbReference type="GO" id="GO:0016616">
    <property type="term" value="F:oxidoreductase activity, acting on the CH-OH group of donors, NAD or NADP as acceptor"/>
    <property type="evidence" value="ECO:0007669"/>
    <property type="project" value="TreeGrafter"/>
</dbReference>
<dbReference type="PROSITE" id="PS00061">
    <property type="entry name" value="ADH_SHORT"/>
    <property type="match status" value="1"/>
</dbReference>
<evidence type="ECO:0000256" key="1">
    <source>
        <dbReference type="ARBA" id="ARBA00006484"/>
    </source>
</evidence>
<proteinExistence type="inferred from homology"/>
<evidence type="ECO:0000256" key="2">
    <source>
        <dbReference type="ARBA" id="ARBA00022857"/>
    </source>
</evidence>
<keyword evidence="5" id="KW-0472">Membrane</keyword>
<dbReference type="InterPro" id="IPR020904">
    <property type="entry name" value="Sc_DH/Rdtase_CS"/>
</dbReference>
<keyword evidence="3" id="KW-0560">Oxidoreductase</keyword>
<sequence length="343" mass="38995">MVWSVDTLFLGIQKHRGYVYLLFFLLWYVFFSQRYGLSLTNSIYSRFHWVWVYSYLTVFLVEAFSLVNYAFRTPVSWNSLSESDVAVVTGGSNGLGLALVKSLLFDYKVARIYIIDIKPPEFSFDKRVEFCHCDVADIGKLNHVLSTIQKELAKESRHISILVNNAGVRASGSLLAMDSTQISRVFDVNTFSPIAVLRTVLSHHLHHFPHRTLSVVNVSSILGVFGPKNLSVYSASKAAMIQIHESLREELRAHKNIRMLLVMPGQLTTDMFKDISPSRLFLAPLINHTWLAAKIAARVNRGEEGVLCEPLYANFLPMAKSLPLLLQYWCRKFSQMDDKVPDT</sequence>
<keyword evidence="2" id="KW-0521">NADP</keyword>
<comment type="similarity">
    <text evidence="1 4">Belongs to the short-chain dehydrogenases/reductases (SDR) family.</text>
</comment>
<protein>
    <submittedName>
        <fullName evidence="6">Oxidoreductase</fullName>
    </submittedName>
</protein>